<dbReference type="PROSITE" id="PS50005">
    <property type="entry name" value="TPR"/>
    <property type="match status" value="1"/>
</dbReference>
<sequence length="427" mass="48623">MRVTNMKLISKLLAASLVFGTYAVSMPSFADVPSDQLEEVERRKKERGGQVLGTRIGKKIGAAYELFSEEKVKEALEMLLELEPKGAFDKAYVNRFIGNMYAGMEGKAKEAIDRLKKAEAADELPFNDHAGTLKLLADLSLQEQAYAEALVYYRKFIDFSLDQDPNVYLRMSNALYEMKKYEEAIKPARRAIELFETPNQNPYVIIMASYYEQKKYKEATKAVEELVKVFPEEAKWWTQLGSFYMSTEDFERGLSTFELAYKQGFLETETQVKQLAQLYSTNGIPFKSAQVQEKHIKSGLISESKQSLSVLASTYRNAKEFLKAAEYYAKAGKFADDGELYKDQGNMLLAIERNSEAVKAFNLALDKGVKRKGVVYMAIAEAHFYERQWKQAHKAIKLAMKEKNTAKSAKSWEAYIRESAERDGVNL</sequence>
<dbReference type="InterPro" id="IPR011990">
    <property type="entry name" value="TPR-like_helical_dom_sf"/>
</dbReference>
<keyword evidence="6" id="KW-1185">Reference proteome</keyword>
<keyword evidence="2 3" id="KW-0802">TPR repeat</keyword>
<dbReference type="AlphaFoldDB" id="A0A6N8F9Q2"/>
<dbReference type="Pfam" id="PF12895">
    <property type="entry name" value="ANAPC3"/>
    <property type="match status" value="1"/>
</dbReference>
<evidence type="ECO:0000256" key="2">
    <source>
        <dbReference type="ARBA" id="ARBA00022803"/>
    </source>
</evidence>
<organism evidence="5 6">
    <name type="scientific">Psychrosphaera haliotis</name>
    <dbReference type="NCBI Taxonomy" id="555083"/>
    <lineage>
        <taxon>Bacteria</taxon>
        <taxon>Pseudomonadati</taxon>
        <taxon>Pseudomonadota</taxon>
        <taxon>Gammaproteobacteria</taxon>
        <taxon>Alteromonadales</taxon>
        <taxon>Pseudoalteromonadaceae</taxon>
        <taxon>Psychrosphaera</taxon>
    </lineage>
</organism>
<dbReference type="InterPro" id="IPR019734">
    <property type="entry name" value="TPR_rpt"/>
</dbReference>
<name>A0A6N8F9Q2_9GAMM</name>
<dbReference type="SMART" id="SM00028">
    <property type="entry name" value="TPR"/>
    <property type="match status" value="4"/>
</dbReference>
<dbReference type="Gene3D" id="1.25.40.10">
    <property type="entry name" value="Tetratricopeptide repeat domain"/>
    <property type="match status" value="2"/>
</dbReference>
<feature type="repeat" description="TPR" evidence="3">
    <location>
        <begin position="165"/>
        <end position="198"/>
    </location>
</feature>
<gene>
    <name evidence="5" type="ORF">GNP35_02855</name>
</gene>
<keyword evidence="1" id="KW-0677">Repeat</keyword>
<proteinExistence type="predicted"/>
<dbReference type="PANTHER" id="PTHR44186:SF1">
    <property type="entry name" value="BARDET-BIEDL SYNDROME 4 PROTEIN"/>
    <property type="match status" value="1"/>
</dbReference>
<protein>
    <submittedName>
        <fullName evidence="5">Tetratricopeptide repeat protein</fullName>
    </submittedName>
</protein>
<dbReference type="PANTHER" id="PTHR44186">
    <property type="match status" value="1"/>
</dbReference>
<accession>A0A6N8F9Q2</accession>
<evidence type="ECO:0000256" key="4">
    <source>
        <dbReference type="SAM" id="SignalP"/>
    </source>
</evidence>
<feature type="chain" id="PRO_5026787553" evidence="4">
    <location>
        <begin position="31"/>
        <end position="427"/>
    </location>
</feature>
<reference evidence="5 6" key="1">
    <citation type="submission" date="2019-11" db="EMBL/GenBank/DDBJ databases">
        <title>P. haliotis isolates from Z. marina roots.</title>
        <authorList>
            <person name="Cohen M."/>
            <person name="Jospin G."/>
            <person name="Eisen J.A."/>
            <person name="Coil D.A."/>
        </authorList>
    </citation>
    <scope>NUCLEOTIDE SEQUENCE [LARGE SCALE GENOMIC DNA]</scope>
    <source>
        <strain evidence="5 6">UCD-MCMsp1aY</strain>
    </source>
</reference>
<dbReference type="OrthoDB" id="5592888at2"/>
<keyword evidence="4" id="KW-0732">Signal</keyword>
<dbReference type="Proteomes" id="UP000439994">
    <property type="component" value="Unassembled WGS sequence"/>
</dbReference>
<dbReference type="SUPFAM" id="SSF48452">
    <property type="entry name" value="TPR-like"/>
    <property type="match status" value="2"/>
</dbReference>
<evidence type="ECO:0000256" key="1">
    <source>
        <dbReference type="ARBA" id="ARBA00022737"/>
    </source>
</evidence>
<feature type="signal peptide" evidence="4">
    <location>
        <begin position="1"/>
        <end position="30"/>
    </location>
</feature>
<evidence type="ECO:0000313" key="6">
    <source>
        <dbReference type="Proteomes" id="UP000439994"/>
    </source>
</evidence>
<comment type="caution">
    <text evidence="5">The sequence shown here is derived from an EMBL/GenBank/DDBJ whole genome shotgun (WGS) entry which is preliminary data.</text>
</comment>
<evidence type="ECO:0000256" key="3">
    <source>
        <dbReference type="PROSITE-ProRule" id="PRU00339"/>
    </source>
</evidence>
<dbReference type="EMBL" id="WOCD01000001">
    <property type="protein sequence ID" value="MUH71532.1"/>
    <property type="molecule type" value="Genomic_DNA"/>
</dbReference>
<evidence type="ECO:0000313" key="5">
    <source>
        <dbReference type="EMBL" id="MUH71532.1"/>
    </source>
</evidence>